<keyword evidence="1" id="KW-0812">Transmembrane</keyword>
<dbReference type="EMBL" id="APQO01000006">
    <property type="protein sequence ID" value="EOQ72995.1"/>
    <property type="molecule type" value="Genomic_DNA"/>
</dbReference>
<dbReference type="AlphaFoldDB" id="R8YUB2"/>
<evidence type="ECO:0000256" key="1">
    <source>
        <dbReference type="SAM" id="Phobius"/>
    </source>
</evidence>
<dbReference type="HOGENOM" id="CLU_100593_0_0_6"/>
<protein>
    <submittedName>
        <fullName evidence="2">Uncharacterized protein</fullName>
    </submittedName>
</protein>
<name>R8YUB2_9GAMM</name>
<keyword evidence="1" id="KW-0472">Membrane</keyword>
<organism evidence="2 3">
    <name type="scientific">Acinetobacter lactucae</name>
    <dbReference type="NCBI Taxonomy" id="1785128"/>
    <lineage>
        <taxon>Bacteria</taxon>
        <taxon>Pseudomonadati</taxon>
        <taxon>Pseudomonadota</taxon>
        <taxon>Gammaproteobacteria</taxon>
        <taxon>Moraxellales</taxon>
        <taxon>Moraxellaceae</taxon>
        <taxon>Acinetobacter</taxon>
        <taxon>Acinetobacter calcoaceticus/baumannii complex</taxon>
    </lineage>
</organism>
<reference evidence="2 3" key="1">
    <citation type="submission" date="2013-02" db="EMBL/GenBank/DDBJ databases">
        <title>The Genome Sequence of Acinetobacter pittii ANC 4052.</title>
        <authorList>
            <consortium name="The Broad Institute Genome Sequencing Platform"/>
            <consortium name="The Broad Institute Genome Sequencing Center for Infectious Disease"/>
            <person name="Cerqueira G."/>
            <person name="Feldgarden M."/>
            <person name="Courvalin P."/>
            <person name="Perichon B."/>
            <person name="Grillot-Courvalin C."/>
            <person name="Clermont D."/>
            <person name="Rocha E."/>
            <person name="Yoon E.-J."/>
            <person name="Nemec A."/>
            <person name="Walker B."/>
            <person name="Young S.K."/>
            <person name="Zeng Q."/>
            <person name="Gargeya S."/>
            <person name="Fitzgerald M."/>
            <person name="Haas B."/>
            <person name="Abouelleil A."/>
            <person name="Alvarado L."/>
            <person name="Arachchi H.M."/>
            <person name="Berlin A.M."/>
            <person name="Chapman S.B."/>
            <person name="Dewar J."/>
            <person name="Goldberg J."/>
            <person name="Griggs A."/>
            <person name="Gujja S."/>
            <person name="Hansen M."/>
            <person name="Howarth C."/>
            <person name="Imamovic A."/>
            <person name="Larimer J."/>
            <person name="McCowan C."/>
            <person name="Murphy C."/>
            <person name="Neiman D."/>
            <person name="Pearson M."/>
            <person name="Priest M."/>
            <person name="Roberts A."/>
            <person name="Saif S."/>
            <person name="Shea T."/>
            <person name="Sisk P."/>
            <person name="Sykes S."/>
            <person name="Wortman J."/>
            <person name="Nusbaum C."/>
            <person name="Birren B."/>
        </authorList>
    </citation>
    <scope>NUCLEOTIDE SEQUENCE [LARGE SCALE GENOMIC DNA]</scope>
    <source>
        <strain evidence="2 3">ANC 4052</strain>
    </source>
</reference>
<sequence length="247" mass="28715">MAISNNDNLNHQTIVLQNIPPKGPIQLKIDSPTDYTALTITVAVSVITAIISAWITISLVDRSNRNLIKNQNKLQNDLIKSQVNQQKNEVNTRNRQEWIKEVRNMIAEFLQIATFSPIQSYDFISSAISLYKKEISEDRYRSTYDNNRKMIADLSNLGMRIEITLSKETQLDREICELVNEIISLLNDITSKYSQIIDEYKVKQNKLKAVEYIQHTDFLKMAENLELIKIKTQQLLKNEWERVKNLN</sequence>
<evidence type="ECO:0000313" key="2">
    <source>
        <dbReference type="EMBL" id="EOQ72995.1"/>
    </source>
</evidence>
<proteinExistence type="predicted"/>
<dbReference type="Proteomes" id="UP000013986">
    <property type="component" value="Unassembled WGS sequence"/>
</dbReference>
<evidence type="ECO:0000313" key="3">
    <source>
        <dbReference type="Proteomes" id="UP000013986"/>
    </source>
</evidence>
<dbReference type="RefSeq" id="WP_016145555.1">
    <property type="nucleotide sequence ID" value="NZ_KB976991.1"/>
</dbReference>
<feature type="transmembrane region" description="Helical" evidence="1">
    <location>
        <begin position="37"/>
        <end position="60"/>
    </location>
</feature>
<accession>R8YUB2</accession>
<keyword evidence="1" id="KW-1133">Transmembrane helix</keyword>
<dbReference type="PATRIC" id="fig|1217689.3.peg.2879"/>
<gene>
    <name evidence="2" type="ORF">F929_02930</name>
</gene>
<comment type="caution">
    <text evidence="2">The sequence shown here is derived from an EMBL/GenBank/DDBJ whole genome shotgun (WGS) entry which is preliminary data.</text>
</comment>